<sequence length="208" mass="21410">MSVSGIGSQRAVTQPQPKTPSTFSNDGTSAAPSTSAASSSTQVTFSPDAQALAEFKTTGVSVATVSLVGLNTSRAPGESDADYIQQISAAIKSRLPFAQSTIEGRDGKANGYISQSDFETVLAEFGDNKTDADNLFAALDNDHDGSLSNAEWLSAVNHTASTPSDPTAQSLLKRMDGNGDGTVSTAEFTAFESTMIAAEKVAADKATS</sequence>
<dbReference type="AlphaFoldDB" id="A0A7I8C211"/>
<proteinExistence type="predicted"/>
<feature type="compositionally biased region" description="Low complexity" evidence="1">
    <location>
        <begin position="28"/>
        <end position="41"/>
    </location>
</feature>
<evidence type="ECO:0000259" key="2">
    <source>
        <dbReference type="PROSITE" id="PS50222"/>
    </source>
</evidence>
<name>A0A7I8C211_9BURK</name>
<dbReference type="InterPro" id="IPR018247">
    <property type="entry name" value="EF_Hand_1_Ca_BS"/>
</dbReference>
<feature type="region of interest" description="Disordered" evidence="1">
    <location>
        <begin position="1"/>
        <end position="43"/>
    </location>
</feature>
<dbReference type="InterPro" id="IPR011992">
    <property type="entry name" value="EF-hand-dom_pair"/>
</dbReference>
<dbReference type="SMART" id="SM00054">
    <property type="entry name" value="EFh"/>
    <property type="match status" value="2"/>
</dbReference>
<organism evidence="3 4">
    <name type="scientific">Paraburkholderia largidicola</name>
    <dbReference type="NCBI Taxonomy" id="3014751"/>
    <lineage>
        <taxon>Bacteria</taxon>
        <taxon>Pseudomonadati</taxon>
        <taxon>Pseudomonadota</taxon>
        <taxon>Betaproteobacteria</taxon>
        <taxon>Burkholderiales</taxon>
        <taxon>Burkholderiaceae</taxon>
        <taxon>Paraburkholderia</taxon>
    </lineage>
</organism>
<feature type="domain" description="EF-hand" evidence="2">
    <location>
        <begin position="127"/>
        <end position="162"/>
    </location>
</feature>
<dbReference type="Pfam" id="PF13499">
    <property type="entry name" value="EF-hand_7"/>
    <property type="match status" value="1"/>
</dbReference>
<dbReference type="CDD" id="cd00051">
    <property type="entry name" value="EFh"/>
    <property type="match status" value="1"/>
</dbReference>
<dbReference type="Proteomes" id="UP000510888">
    <property type="component" value="Plasmid PPGU16_p1"/>
</dbReference>
<feature type="compositionally biased region" description="Polar residues" evidence="1">
    <location>
        <begin position="1"/>
        <end position="27"/>
    </location>
</feature>
<dbReference type="InterPro" id="IPR002048">
    <property type="entry name" value="EF_hand_dom"/>
</dbReference>
<dbReference type="PROSITE" id="PS50222">
    <property type="entry name" value="EF_HAND_2"/>
    <property type="match status" value="1"/>
</dbReference>
<dbReference type="EMBL" id="AP023176">
    <property type="protein sequence ID" value="BCF94531.1"/>
    <property type="molecule type" value="Genomic_DNA"/>
</dbReference>
<dbReference type="Gene3D" id="1.10.238.10">
    <property type="entry name" value="EF-hand"/>
    <property type="match status" value="1"/>
</dbReference>
<geneLocation type="plasmid" evidence="3 4">
    <name>PPGU16_p1</name>
</geneLocation>
<dbReference type="SUPFAM" id="SSF47473">
    <property type="entry name" value="EF-hand"/>
    <property type="match status" value="1"/>
</dbReference>
<dbReference type="KEGG" id="plad:PPGU16_75980"/>
<accession>A0A7I8C211</accession>
<protein>
    <recommendedName>
        <fullName evidence="2">EF-hand domain-containing protein</fullName>
    </recommendedName>
</protein>
<dbReference type="PROSITE" id="PS00018">
    <property type="entry name" value="EF_HAND_1"/>
    <property type="match status" value="2"/>
</dbReference>
<reference evidence="3 4" key="1">
    <citation type="journal article" date="2020" name="Genes (Basel)">
        <title>Genomic Comparison of Insect Gut Symbionts from Divergent Burkholderia Subclades.</title>
        <authorList>
            <person name="Takeshita K."/>
            <person name="Kikuchi Y."/>
        </authorList>
    </citation>
    <scope>NUCLEOTIDE SEQUENCE [LARGE SCALE GENOMIC DNA]</scope>
    <source>
        <strain evidence="3 4">PGU16</strain>
        <plasmid evidence="3 4">PPGU16_p1</plasmid>
    </source>
</reference>
<dbReference type="GO" id="GO:0005509">
    <property type="term" value="F:calcium ion binding"/>
    <property type="evidence" value="ECO:0007669"/>
    <property type="project" value="InterPro"/>
</dbReference>
<evidence type="ECO:0000256" key="1">
    <source>
        <dbReference type="SAM" id="MobiDB-lite"/>
    </source>
</evidence>
<keyword evidence="3" id="KW-0614">Plasmid</keyword>
<evidence type="ECO:0000313" key="4">
    <source>
        <dbReference type="Proteomes" id="UP000510888"/>
    </source>
</evidence>
<keyword evidence="4" id="KW-1185">Reference proteome</keyword>
<gene>
    <name evidence="3" type="ORF">PPGU16_75980</name>
</gene>
<evidence type="ECO:0000313" key="3">
    <source>
        <dbReference type="EMBL" id="BCF94531.1"/>
    </source>
</evidence>